<organism evidence="3 4">
    <name type="scientific">Caenispirillum bisanense</name>
    <dbReference type="NCBI Taxonomy" id="414052"/>
    <lineage>
        <taxon>Bacteria</taxon>
        <taxon>Pseudomonadati</taxon>
        <taxon>Pseudomonadota</taxon>
        <taxon>Alphaproteobacteria</taxon>
        <taxon>Rhodospirillales</taxon>
        <taxon>Novispirillaceae</taxon>
        <taxon>Caenispirillum</taxon>
    </lineage>
</organism>
<feature type="domain" description="Bbp19-like phage" evidence="2">
    <location>
        <begin position="34"/>
        <end position="85"/>
    </location>
</feature>
<evidence type="ECO:0000259" key="2">
    <source>
        <dbReference type="Pfam" id="PF25181"/>
    </source>
</evidence>
<dbReference type="Pfam" id="PF25181">
    <property type="entry name" value="Phage_Bbp19"/>
    <property type="match status" value="1"/>
</dbReference>
<proteinExistence type="predicted"/>
<dbReference type="Proteomes" id="UP000219621">
    <property type="component" value="Unassembled WGS sequence"/>
</dbReference>
<feature type="compositionally biased region" description="Low complexity" evidence="1">
    <location>
        <begin position="1"/>
        <end position="15"/>
    </location>
</feature>
<name>A0A286GAK2_9PROT</name>
<dbReference type="RefSeq" id="WP_097278213.1">
    <property type="nucleotide sequence ID" value="NZ_OCNJ01000002.1"/>
</dbReference>
<keyword evidence="4" id="KW-1185">Reference proteome</keyword>
<evidence type="ECO:0000313" key="3">
    <source>
        <dbReference type="EMBL" id="SOD92512.1"/>
    </source>
</evidence>
<dbReference type="EMBL" id="OCNJ01000002">
    <property type="protein sequence ID" value="SOD92512.1"/>
    <property type="molecule type" value="Genomic_DNA"/>
</dbReference>
<evidence type="ECO:0000256" key="1">
    <source>
        <dbReference type="SAM" id="MobiDB-lite"/>
    </source>
</evidence>
<gene>
    <name evidence="3" type="ORF">SAMN05421508_102472</name>
</gene>
<dbReference type="InterPro" id="IPR057447">
    <property type="entry name" value="Bbp19-like_phage"/>
</dbReference>
<reference evidence="3 4" key="1">
    <citation type="submission" date="2017-09" db="EMBL/GenBank/DDBJ databases">
        <authorList>
            <person name="Ehlers B."/>
            <person name="Leendertz F.H."/>
        </authorList>
    </citation>
    <scope>NUCLEOTIDE SEQUENCE [LARGE SCALE GENOMIC DNA]</scope>
    <source>
        <strain evidence="3 4">USBA 140</strain>
    </source>
</reference>
<dbReference type="AlphaFoldDB" id="A0A286GAK2"/>
<protein>
    <recommendedName>
        <fullName evidence="2">Bbp19-like phage domain-containing protein</fullName>
    </recommendedName>
</protein>
<feature type="region of interest" description="Disordered" evidence="1">
    <location>
        <begin position="1"/>
        <end position="26"/>
    </location>
</feature>
<accession>A0A286GAK2</accession>
<evidence type="ECO:0000313" key="4">
    <source>
        <dbReference type="Proteomes" id="UP000219621"/>
    </source>
</evidence>
<sequence length="91" mass="9444">MTSTLSLPDGWDGLDPGAGGAGPPAEPDDAALLFARVFRGDDGRRALGVLRALTLDRALGPDAPPDALRHLEGQRALVLHLLALVERGRAG</sequence>
<dbReference type="OrthoDB" id="8450036at2"/>